<sequence>MKLIFLQSLLSQKVLEAFSWTLIHSLWQGLILAVLVGLVLLTTRKARPARRYNLLAGLLLVFLMGSVGTFWWALREPSEVPARVSEVVLAPSTPAEGYLVSEPLRAVGQEQLLSDILTFGTEHAALIVAVWWLVFLLKTLKAASGLYYIHRLRHQGTRPVPERWLRQVTELAHRLKIRKGVELLESERVQVPLVAGFLKPLILVPTGFLTNLPLSQVEAILLHELAHIRRKDYLVNLFQSLAENVFFFNPAVLWLSYLIREEREHCCDDLAIGITQNKASFVNALVQFQEYKIAATAPALAFAGKRNHLLDRIKRIIYDNHKPLDAMEKLFVTASLITVAVLSVAFAPSPTVEVPTPPTPPSVVTPQVVLPPVPVQPPQPVPAPLAVAVKDTIVPKPKSTRNSVSTIQITRSDKQYRIVERDGKITELEIDGQTIPEDEIESYRSEIEPILAEVKVQREQAEVARAQADVMRKEAEIMRGQADQMRKGAEMFRANAEVTRQFAQHMREEAQKQRQAAEAMRVASNENRLYAEEARKQANQNRNENAEAIRAQAEEARKQAEVARQQAAEARKQAEVLRAEADVMRKDAEVMRKEAEKKRAEFEKMQADFIQELISEGVIRDKSGLSYKLSAEELIVNDTKQPEALHQKLKAKYLKDVAAEMVYNWKGRTGYTTTGWIYTR</sequence>
<feature type="transmembrane region" description="Helical" evidence="2">
    <location>
        <begin position="330"/>
        <end position="348"/>
    </location>
</feature>
<evidence type="ECO:0000259" key="3">
    <source>
        <dbReference type="Pfam" id="PF05569"/>
    </source>
</evidence>
<feature type="transmembrane region" description="Helical" evidence="2">
    <location>
        <begin position="124"/>
        <end position="149"/>
    </location>
</feature>
<organism evidence="4 5">
    <name type="scientific">Rhabdobacter roseus</name>
    <dbReference type="NCBI Taxonomy" id="1655419"/>
    <lineage>
        <taxon>Bacteria</taxon>
        <taxon>Pseudomonadati</taxon>
        <taxon>Bacteroidota</taxon>
        <taxon>Cytophagia</taxon>
        <taxon>Cytophagales</taxon>
        <taxon>Cytophagaceae</taxon>
        <taxon>Rhabdobacter</taxon>
    </lineage>
</organism>
<dbReference type="RefSeq" id="WP_184175206.1">
    <property type="nucleotide sequence ID" value="NZ_JACHGF010000005.1"/>
</dbReference>
<comment type="caution">
    <text evidence="4">The sequence shown here is derived from an EMBL/GenBank/DDBJ whole genome shotgun (WGS) entry which is preliminary data.</text>
</comment>
<proteinExistence type="predicted"/>
<dbReference type="InterPro" id="IPR008756">
    <property type="entry name" value="Peptidase_M56"/>
</dbReference>
<dbReference type="InterPro" id="IPR052173">
    <property type="entry name" value="Beta-lactam_resp_regulator"/>
</dbReference>
<keyword evidence="1" id="KW-0175">Coiled coil</keyword>
<keyword evidence="2" id="KW-1133">Transmembrane helix</keyword>
<keyword evidence="2" id="KW-0812">Transmembrane</keyword>
<dbReference type="PANTHER" id="PTHR34978:SF3">
    <property type="entry name" value="SLR0241 PROTEIN"/>
    <property type="match status" value="1"/>
</dbReference>
<protein>
    <submittedName>
        <fullName evidence="4">Beta-lactamase regulating signal transducer with metallopeptidase domain</fullName>
    </submittedName>
</protein>
<gene>
    <name evidence="4" type="ORF">HNQ92_003393</name>
</gene>
<evidence type="ECO:0000256" key="2">
    <source>
        <dbReference type="SAM" id="Phobius"/>
    </source>
</evidence>
<dbReference type="CDD" id="cd07341">
    <property type="entry name" value="M56_BlaR1_MecR1_like"/>
    <property type="match status" value="1"/>
</dbReference>
<dbReference type="Proteomes" id="UP000557307">
    <property type="component" value="Unassembled WGS sequence"/>
</dbReference>
<keyword evidence="5" id="KW-1185">Reference proteome</keyword>
<keyword evidence="2" id="KW-0472">Membrane</keyword>
<dbReference type="Gene3D" id="3.30.2010.10">
    <property type="entry name" value="Metalloproteases ('zincins'), catalytic domain"/>
    <property type="match status" value="1"/>
</dbReference>
<dbReference type="PANTHER" id="PTHR34978">
    <property type="entry name" value="POSSIBLE SENSOR-TRANSDUCER PROTEIN BLAR"/>
    <property type="match status" value="1"/>
</dbReference>
<feature type="transmembrane region" description="Helical" evidence="2">
    <location>
        <begin position="54"/>
        <end position="74"/>
    </location>
</feature>
<feature type="domain" description="Peptidase M56" evidence="3">
    <location>
        <begin position="119"/>
        <end position="314"/>
    </location>
</feature>
<dbReference type="EMBL" id="JACHGF010000005">
    <property type="protein sequence ID" value="MBB5285236.1"/>
    <property type="molecule type" value="Genomic_DNA"/>
</dbReference>
<reference evidence="4 5" key="1">
    <citation type="submission" date="2020-08" db="EMBL/GenBank/DDBJ databases">
        <title>Genomic Encyclopedia of Type Strains, Phase IV (KMG-IV): sequencing the most valuable type-strain genomes for metagenomic binning, comparative biology and taxonomic classification.</title>
        <authorList>
            <person name="Goeker M."/>
        </authorList>
    </citation>
    <scope>NUCLEOTIDE SEQUENCE [LARGE SCALE GENOMIC DNA]</scope>
    <source>
        <strain evidence="4 5">DSM 105074</strain>
    </source>
</reference>
<evidence type="ECO:0000256" key="1">
    <source>
        <dbReference type="SAM" id="Coils"/>
    </source>
</evidence>
<evidence type="ECO:0000313" key="5">
    <source>
        <dbReference type="Proteomes" id="UP000557307"/>
    </source>
</evidence>
<feature type="coiled-coil region" evidence="1">
    <location>
        <begin position="454"/>
        <end position="612"/>
    </location>
</feature>
<dbReference type="AlphaFoldDB" id="A0A840TLX9"/>
<name>A0A840TLX9_9BACT</name>
<dbReference type="Pfam" id="PF05569">
    <property type="entry name" value="Peptidase_M56"/>
    <property type="match status" value="1"/>
</dbReference>
<evidence type="ECO:0000313" key="4">
    <source>
        <dbReference type="EMBL" id="MBB5285236.1"/>
    </source>
</evidence>
<feature type="transmembrane region" description="Helical" evidence="2">
    <location>
        <begin position="26"/>
        <end position="42"/>
    </location>
</feature>
<accession>A0A840TLX9</accession>